<keyword evidence="1" id="KW-1133">Transmembrane helix</keyword>
<sequence length="179" mass="19018">MARSGALQRQRYWAKWRGRGHQLPPRVNASELFWSFIGSVLGIGAVGLCSIWFDGTDRILVIGSLGASSVLVFAAPRSPLAQPRNLIGGNLLSALVGVSCYLVFSRWPVLAAALAVGLAITVMHLTRTLHPPGGATALVAVIGSPKIHAMGYFFVLFPALLAPMILLLIGLVVNNILNP</sequence>
<evidence type="ECO:0000259" key="2">
    <source>
        <dbReference type="Pfam" id="PF04982"/>
    </source>
</evidence>
<dbReference type="InterPro" id="IPR058581">
    <property type="entry name" value="TM_HPP"/>
</dbReference>
<gene>
    <name evidence="3" type="ORF">BJI67_00880</name>
</gene>
<keyword evidence="1" id="KW-0472">Membrane</keyword>
<keyword evidence="4" id="KW-1185">Reference proteome</keyword>
<dbReference type="InterPro" id="IPR007065">
    <property type="entry name" value="HPP"/>
</dbReference>
<dbReference type="PANTHER" id="PTHR33741:SF5">
    <property type="entry name" value="TRANSMEMBRANE PROTEIN DDB_G0269096-RELATED"/>
    <property type="match status" value="1"/>
</dbReference>
<dbReference type="KEGG" id="aaeo:BJI67_00880"/>
<name>A0A1D8K4B2_9GAMM</name>
<feature type="transmembrane region" description="Helical" evidence="1">
    <location>
        <begin position="110"/>
        <end position="129"/>
    </location>
</feature>
<evidence type="ECO:0000313" key="4">
    <source>
        <dbReference type="Proteomes" id="UP000095342"/>
    </source>
</evidence>
<evidence type="ECO:0000256" key="1">
    <source>
        <dbReference type="SAM" id="Phobius"/>
    </source>
</evidence>
<proteinExistence type="predicted"/>
<evidence type="ECO:0000313" key="3">
    <source>
        <dbReference type="EMBL" id="AOV15808.1"/>
    </source>
</evidence>
<keyword evidence="1" id="KW-0812">Transmembrane</keyword>
<dbReference type="Pfam" id="PF04982">
    <property type="entry name" value="TM_HPP"/>
    <property type="match status" value="1"/>
</dbReference>
<dbReference type="PANTHER" id="PTHR33741">
    <property type="entry name" value="TRANSMEMBRANE PROTEIN DDB_G0269096-RELATED"/>
    <property type="match status" value="1"/>
</dbReference>
<dbReference type="AlphaFoldDB" id="A0A1D8K4B2"/>
<accession>A0A1D8K4B2</accession>
<reference evidence="3 4" key="1">
    <citation type="submission" date="2016-09" db="EMBL/GenBank/DDBJ databases">
        <title>Acidihalobacter prosperus V6 (DSM14174).</title>
        <authorList>
            <person name="Khaleque H.N."/>
            <person name="Ramsay J.P."/>
            <person name="Murphy R.J.T."/>
            <person name="Kaksonen A.H."/>
            <person name="Boxall N.J."/>
            <person name="Watkin E.L.J."/>
        </authorList>
    </citation>
    <scope>NUCLEOTIDE SEQUENCE [LARGE SCALE GENOMIC DNA]</scope>
    <source>
        <strain evidence="3 4">V6</strain>
    </source>
</reference>
<dbReference type="EMBL" id="CP017448">
    <property type="protein sequence ID" value="AOV15808.1"/>
    <property type="molecule type" value="Genomic_DNA"/>
</dbReference>
<feature type="domain" description="HPP transmembrane region" evidence="2">
    <location>
        <begin position="24"/>
        <end position="176"/>
    </location>
</feature>
<feature type="transmembrane region" description="Helical" evidence="1">
    <location>
        <begin position="150"/>
        <end position="173"/>
    </location>
</feature>
<organism evidence="3 4">
    <name type="scientific">Acidihalobacter aeolianus</name>
    <dbReference type="NCBI Taxonomy" id="2792603"/>
    <lineage>
        <taxon>Bacteria</taxon>
        <taxon>Pseudomonadati</taxon>
        <taxon>Pseudomonadota</taxon>
        <taxon>Gammaproteobacteria</taxon>
        <taxon>Chromatiales</taxon>
        <taxon>Ectothiorhodospiraceae</taxon>
        <taxon>Acidihalobacter</taxon>
    </lineage>
</organism>
<feature type="transmembrane region" description="Helical" evidence="1">
    <location>
        <begin position="59"/>
        <end position="75"/>
    </location>
</feature>
<feature type="transmembrane region" description="Helical" evidence="1">
    <location>
        <begin position="32"/>
        <end position="53"/>
    </location>
</feature>
<dbReference type="Proteomes" id="UP000095342">
    <property type="component" value="Chromosome"/>
</dbReference>
<protein>
    <recommendedName>
        <fullName evidence="2">HPP transmembrane region domain-containing protein</fullName>
    </recommendedName>
</protein>